<dbReference type="PANTHER" id="PTHR30363">
    <property type="entry name" value="HTH-TYPE TRANSCRIPTIONAL REGULATOR SRLR-RELATED"/>
    <property type="match status" value="1"/>
</dbReference>
<dbReference type="Pfam" id="PF00455">
    <property type="entry name" value="DeoRC"/>
    <property type="match status" value="1"/>
</dbReference>
<evidence type="ECO:0000259" key="4">
    <source>
        <dbReference type="PROSITE" id="PS51000"/>
    </source>
</evidence>
<dbReference type="PROSITE" id="PS51000">
    <property type="entry name" value="HTH_DEOR_2"/>
    <property type="match status" value="1"/>
</dbReference>
<sequence length="254" mass="27784">MAQNFRHAEILQLARERGKVVVEDLASHFGVTLQTIRRDLTELCDTGQLTRVYGGAILASGVANIGYEDRRKLQAEAKDRIGRLCAQTIPDEASLFLNIGTTTEAVARALLAHRNLMVVTNNLNVANILAQNPSAEVIVAGGVLRRADAGLVGDVTLEMVRHFKVDFAVIGTSAMDEEGDLLDYDFREVRVSQAILKQARRRFLVADHSKFARSAPVRIGSLSEVDTFFTDAEPPEAVRALCAEWGTEIAIAPE</sequence>
<keyword evidence="5" id="KW-0238">DNA-binding</keyword>
<dbReference type="InterPro" id="IPR037171">
    <property type="entry name" value="NagB/RpiA_transferase-like"/>
</dbReference>
<evidence type="ECO:0000256" key="1">
    <source>
        <dbReference type="ARBA" id="ARBA00022491"/>
    </source>
</evidence>
<dbReference type="SMART" id="SM00420">
    <property type="entry name" value="HTH_DEOR"/>
    <property type="match status" value="1"/>
</dbReference>
<dbReference type="Gene3D" id="3.30.750.70">
    <property type="entry name" value="4-hydroxybutyrate coenzyme like domains"/>
    <property type="match status" value="1"/>
</dbReference>
<evidence type="ECO:0000313" key="5">
    <source>
        <dbReference type="EMBL" id="MFC2969866.1"/>
    </source>
</evidence>
<organism evidence="5 6">
    <name type="scientific">Acidimangrovimonas pyrenivorans</name>
    <dbReference type="NCBI Taxonomy" id="2030798"/>
    <lineage>
        <taxon>Bacteria</taxon>
        <taxon>Pseudomonadati</taxon>
        <taxon>Pseudomonadota</taxon>
        <taxon>Alphaproteobacteria</taxon>
        <taxon>Rhodobacterales</taxon>
        <taxon>Paracoccaceae</taxon>
        <taxon>Acidimangrovimonas</taxon>
    </lineage>
</organism>
<dbReference type="EMBL" id="JBHRSK010000015">
    <property type="protein sequence ID" value="MFC2969866.1"/>
    <property type="molecule type" value="Genomic_DNA"/>
</dbReference>
<evidence type="ECO:0000256" key="3">
    <source>
        <dbReference type="ARBA" id="ARBA00023163"/>
    </source>
</evidence>
<dbReference type="RefSeq" id="WP_377834626.1">
    <property type="nucleotide sequence ID" value="NZ_JBHRSK010000015.1"/>
</dbReference>
<dbReference type="InterPro" id="IPR036388">
    <property type="entry name" value="WH-like_DNA-bd_sf"/>
</dbReference>
<dbReference type="InterPro" id="IPR036390">
    <property type="entry name" value="WH_DNA-bd_sf"/>
</dbReference>
<dbReference type="SMART" id="SM01134">
    <property type="entry name" value="DeoRC"/>
    <property type="match status" value="1"/>
</dbReference>
<dbReference type="Proteomes" id="UP001595443">
    <property type="component" value="Unassembled WGS sequence"/>
</dbReference>
<evidence type="ECO:0000256" key="2">
    <source>
        <dbReference type="ARBA" id="ARBA00023015"/>
    </source>
</evidence>
<dbReference type="InterPro" id="IPR050313">
    <property type="entry name" value="Carb_Metab_HTH_regulators"/>
</dbReference>
<reference evidence="6" key="1">
    <citation type="journal article" date="2019" name="Int. J. Syst. Evol. Microbiol.">
        <title>The Global Catalogue of Microorganisms (GCM) 10K type strain sequencing project: providing services to taxonomists for standard genome sequencing and annotation.</title>
        <authorList>
            <consortium name="The Broad Institute Genomics Platform"/>
            <consortium name="The Broad Institute Genome Sequencing Center for Infectious Disease"/>
            <person name="Wu L."/>
            <person name="Ma J."/>
        </authorList>
    </citation>
    <scope>NUCLEOTIDE SEQUENCE [LARGE SCALE GENOMIC DNA]</scope>
    <source>
        <strain evidence="6">KCTC 62192</strain>
    </source>
</reference>
<keyword evidence="1" id="KW-0678">Repressor</keyword>
<dbReference type="SUPFAM" id="SSF100950">
    <property type="entry name" value="NagB/RpiA/CoA transferase-like"/>
    <property type="match status" value="1"/>
</dbReference>
<proteinExistence type="predicted"/>
<evidence type="ECO:0000313" key="6">
    <source>
        <dbReference type="Proteomes" id="UP001595443"/>
    </source>
</evidence>
<dbReference type="PANTHER" id="PTHR30363:SF4">
    <property type="entry name" value="GLYCEROL-3-PHOSPHATE REGULON REPRESSOR"/>
    <property type="match status" value="1"/>
</dbReference>
<dbReference type="PRINTS" id="PR00037">
    <property type="entry name" value="HTHLACR"/>
</dbReference>
<dbReference type="Gene3D" id="1.10.10.10">
    <property type="entry name" value="Winged helix-like DNA-binding domain superfamily/Winged helix DNA-binding domain"/>
    <property type="match status" value="1"/>
</dbReference>
<dbReference type="InterPro" id="IPR014036">
    <property type="entry name" value="DeoR-like_C"/>
</dbReference>
<comment type="caution">
    <text evidence="5">The sequence shown here is derived from an EMBL/GenBank/DDBJ whole genome shotgun (WGS) entry which is preliminary data.</text>
</comment>
<gene>
    <name evidence="5" type="ORF">ACFOES_17345</name>
</gene>
<dbReference type="InterPro" id="IPR001034">
    <property type="entry name" value="DeoR_HTH"/>
</dbReference>
<name>A0ABV7AM42_9RHOB</name>
<keyword evidence="3" id="KW-0804">Transcription</keyword>
<accession>A0ABV7AM42</accession>
<keyword evidence="2" id="KW-0805">Transcription regulation</keyword>
<feature type="domain" description="HTH deoR-type" evidence="4">
    <location>
        <begin position="3"/>
        <end position="58"/>
    </location>
</feature>
<dbReference type="GO" id="GO:0003677">
    <property type="term" value="F:DNA binding"/>
    <property type="evidence" value="ECO:0007669"/>
    <property type="project" value="UniProtKB-KW"/>
</dbReference>
<dbReference type="Pfam" id="PF08220">
    <property type="entry name" value="HTH_DeoR"/>
    <property type="match status" value="1"/>
</dbReference>
<dbReference type="SUPFAM" id="SSF46785">
    <property type="entry name" value="Winged helix' DNA-binding domain"/>
    <property type="match status" value="1"/>
</dbReference>
<protein>
    <submittedName>
        <fullName evidence="5">DeoR/GlpR family DNA-binding transcription regulator</fullName>
    </submittedName>
</protein>
<keyword evidence="6" id="KW-1185">Reference proteome</keyword>